<evidence type="ECO:0000259" key="9">
    <source>
        <dbReference type="Pfam" id="PF24997"/>
    </source>
</evidence>
<accession>A0A6A6U5Q8</accession>
<feature type="domain" description="GINS subunit" evidence="8">
    <location>
        <begin position="113"/>
        <end position="191"/>
    </location>
</feature>
<sequence length="254" mass="28108">MKDRDNTTAPSLLYTIPTFQSTLIDLHRTKFPSVIMYGDASLKLVQHAKRTQTLPHLPPYQADLVRSITREVRALDASVQSTISTLTSGGTTPFDPDTHPGPAAKILTEYVVMRRNKRCLLAYHRVRAQRVDESVWKGVDLLEANAEGGAEENAGKGVSSGDGNVEGALSPEEEEYARAYGELVAAYKGRWTDVDLTGALEPPRDLFVDVRVLRDAGEIQTEYGAINLTKNSQFYVRQADVERLIAQGYLQKLS</sequence>
<dbReference type="EMBL" id="MU004237">
    <property type="protein sequence ID" value="KAF2667260.1"/>
    <property type="molecule type" value="Genomic_DNA"/>
</dbReference>
<dbReference type="InterPro" id="IPR005339">
    <property type="entry name" value="GINS_Psf1"/>
</dbReference>
<keyword evidence="5 7" id="KW-0235">DNA replication</keyword>
<feature type="domain" description="DNA replication complex GINS protein PSF1 C-terminal" evidence="9">
    <location>
        <begin position="205"/>
        <end position="253"/>
    </location>
</feature>
<dbReference type="OrthoDB" id="10252587at2759"/>
<dbReference type="InterPro" id="IPR021151">
    <property type="entry name" value="GINS_A"/>
</dbReference>
<dbReference type="CDD" id="cd21696">
    <property type="entry name" value="GINS_B_Psf1"/>
    <property type="match status" value="1"/>
</dbReference>
<dbReference type="GO" id="GO:0000811">
    <property type="term" value="C:GINS complex"/>
    <property type="evidence" value="ECO:0007669"/>
    <property type="project" value="UniProtKB-UniRule"/>
</dbReference>
<dbReference type="InterPro" id="IPR036224">
    <property type="entry name" value="GINS_bundle-like_dom_sf"/>
</dbReference>
<evidence type="ECO:0000256" key="3">
    <source>
        <dbReference type="ARBA" id="ARBA00006677"/>
    </source>
</evidence>
<comment type="function">
    <text evidence="1">The GINS complex plays an essential role in the initiation of DNA replication.</text>
</comment>
<keyword evidence="11" id="KW-1185">Reference proteome</keyword>
<dbReference type="Proteomes" id="UP000799302">
    <property type="component" value="Unassembled WGS sequence"/>
</dbReference>
<protein>
    <recommendedName>
        <fullName evidence="4 7">DNA replication complex GINS protein PSF1</fullName>
    </recommendedName>
</protein>
<dbReference type="FunFam" id="1.20.58.1030:FF:000003">
    <property type="entry name" value="DNA replication complex GINS protein PSF1"/>
    <property type="match status" value="1"/>
</dbReference>
<evidence type="ECO:0000256" key="5">
    <source>
        <dbReference type="ARBA" id="ARBA00022705"/>
    </source>
</evidence>
<evidence type="ECO:0000256" key="4">
    <source>
        <dbReference type="ARBA" id="ARBA00015143"/>
    </source>
</evidence>
<comment type="similarity">
    <text evidence="3 7">Belongs to the GINS1/PSF1 family.</text>
</comment>
<dbReference type="Pfam" id="PF24997">
    <property type="entry name" value="PSF1_C"/>
    <property type="match status" value="1"/>
</dbReference>
<comment type="function">
    <text evidence="7">Required for correct functioning of the GINS complex, a complex that plays an essential role in the initiation of DNA replication, and progression of DNA replication forks. GINS complex seems to bind preferentially to single-stranded DNA.</text>
</comment>
<dbReference type="InterPro" id="IPR056783">
    <property type="entry name" value="PSF1_C"/>
</dbReference>
<evidence type="ECO:0000256" key="6">
    <source>
        <dbReference type="ARBA" id="ARBA00023242"/>
    </source>
</evidence>
<dbReference type="Pfam" id="PF05916">
    <property type="entry name" value="Sld5"/>
    <property type="match status" value="1"/>
</dbReference>
<dbReference type="PANTHER" id="PTHR12914:SF2">
    <property type="entry name" value="DNA REPLICATION COMPLEX GINS PROTEIN PSF1"/>
    <property type="match status" value="1"/>
</dbReference>
<reference evidence="10" key="1">
    <citation type="journal article" date="2020" name="Stud. Mycol.">
        <title>101 Dothideomycetes genomes: a test case for predicting lifestyles and emergence of pathogens.</title>
        <authorList>
            <person name="Haridas S."/>
            <person name="Albert R."/>
            <person name="Binder M."/>
            <person name="Bloem J."/>
            <person name="Labutti K."/>
            <person name="Salamov A."/>
            <person name="Andreopoulos B."/>
            <person name="Baker S."/>
            <person name="Barry K."/>
            <person name="Bills G."/>
            <person name="Bluhm B."/>
            <person name="Cannon C."/>
            <person name="Castanera R."/>
            <person name="Culley D."/>
            <person name="Daum C."/>
            <person name="Ezra D."/>
            <person name="Gonzalez J."/>
            <person name="Henrissat B."/>
            <person name="Kuo A."/>
            <person name="Liang C."/>
            <person name="Lipzen A."/>
            <person name="Lutzoni F."/>
            <person name="Magnuson J."/>
            <person name="Mondo S."/>
            <person name="Nolan M."/>
            <person name="Ohm R."/>
            <person name="Pangilinan J."/>
            <person name="Park H.-J."/>
            <person name="Ramirez L."/>
            <person name="Alfaro M."/>
            <person name="Sun H."/>
            <person name="Tritt A."/>
            <person name="Yoshinaga Y."/>
            <person name="Zwiers L.-H."/>
            <person name="Turgeon B."/>
            <person name="Goodwin S."/>
            <person name="Spatafora J."/>
            <person name="Crous P."/>
            <person name="Grigoriev I."/>
        </authorList>
    </citation>
    <scope>NUCLEOTIDE SEQUENCE</scope>
    <source>
        <strain evidence="10">CBS 115976</strain>
    </source>
</reference>
<dbReference type="PANTHER" id="PTHR12914">
    <property type="entry name" value="PARTNER OF SLD5"/>
    <property type="match status" value="1"/>
</dbReference>
<dbReference type="CDD" id="cd11710">
    <property type="entry name" value="GINS_A_psf1"/>
    <property type="match status" value="1"/>
</dbReference>
<dbReference type="GO" id="GO:1902983">
    <property type="term" value="P:DNA strand elongation involved in mitotic DNA replication"/>
    <property type="evidence" value="ECO:0007669"/>
    <property type="project" value="TreeGrafter"/>
</dbReference>
<evidence type="ECO:0000256" key="1">
    <source>
        <dbReference type="ARBA" id="ARBA00002340"/>
    </source>
</evidence>
<comment type="subunit">
    <text evidence="7">Component of the GINS complex.</text>
</comment>
<evidence type="ECO:0000313" key="11">
    <source>
        <dbReference type="Proteomes" id="UP000799302"/>
    </source>
</evidence>
<evidence type="ECO:0000256" key="7">
    <source>
        <dbReference type="RuleBase" id="RU368085"/>
    </source>
</evidence>
<evidence type="ECO:0000313" key="10">
    <source>
        <dbReference type="EMBL" id="KAF2667260.1"/>
    </source>
</evidence>
<evidence type="ECO:0000259" key="8">
    <source>
        <dbReference type="Pfam" id="PF05916"/>
    </source>
</evidence>
<keyword evidence="6 7" id="KW-0539">Nucleus</keyword>
<dbReference type="SUPFAM" id="SSF158573">
    <property type="entry name" value="GINS helical bundle-like"/>
    <property type="match status" value="1"/>
</dbReference>
<proteinExistence type="inferred from homology"/>
<comment type="subcellular location">
    <subcellularLocation>
        <location evidence="2 7">Nucleus</location>
    </subcellularLocation>
</comment>
<organism evidence="10 11">
    <name type="scientific">Microthyrium microscopicum</name>
    <dbReference type="NCBI Taxonomy" id="703497"/>
    <lineage>
        <taxon>Eukaryota</taxon>
        <taxon>Fungi</taxon>
        <taxon>Dikarya</taxon>
        <taxon>Ascomycota</taxon>
        <taxon>Pezizomycotina</taxon>
        <taxon>Dothideomycetes</taxon>
        <taxon>Dothideomycetes incertae sedis</taxon>
        <taxon>Microthyriales</taxon>
        <taxon>Microthyriaceae</taxon>
        <taxon>Microthyrium</taxon>
    </lineage>
</organism>
<evidence type="ECO:0000256" key="2">
    <source>
        <dbReference type="ARBA" id="ARBA00004123"/>
    </source>
</evidence>
<dbReference type="AlphaFoldDB" id="A0A6A6U5Q8"/>
<name>A0A6A6U5Q8_9PEZI</name>
<gene>
    <name evidence="10" type="ORF">BT63DRAFT_456560</name>
</gene>
<dbReference type="Gene3D" id="1.20.58.1030">
    <property type="match status" value="1"/>
</dbReference>